<dbReference type="Pfam" id="PF08167">
    <property type="entry name" value="RIX1"/>
    <property type="match status" value="1"/>
</dbReference>
<protein>
    <recommendedName>
        <fullName evidence="3">Pre-rRNA-processing protein RIX1</fullName>
    </recommendedName>
</protein>
<evidence type="ECO:0000259" key="6">
    <source>
        <dbReference type="Pfam" id="PF08167"/>
    </source>
</evidence>
<feature type="compositionally biased region" description="Basic and acidic residues" evidence="5">
    <location>
        <begin position="692"/>
        <end position="709"/>
    </location>
</feature>
<proteinExistence type="inferred from homology"/>
<dbReference type="EMBL" id="QGML01000302">
    <property type="protein sequence ID" value="TVY92512.1"/>
    <property type="molecule type" value="Genomic_DNA"/>
</dbReference>
<evidence type="ECO:0000256" key="4">
    <source>
        <dbReference type="ARBA" id="ARBA00023242"/>
    </source>
</evidence>
<dbReference type="InterPro" id="IPR016024">
    <property type="entry name" value="ARM-type_fold"/>
</dbReference>
<evidence type="ECO:0000256" key="2">
    <source>
        <dbReference type="ARBA" id="ARBA00010511"/>
    </source>
</evidence>
<comment type="caution">
    <text evidence="7">The sequence shown here is derived from an EMBL/GenBank/DDBJ whole genome shotgun (WGS) entry which is preliminary data.</text>
</comment>
<sequence length="731" mass="79607">MSLPPELRFLCAQLSSTPPTDLPRLTPSLLRNVLRCRAPLSSATGNAAKADASASSVLVHKLKTQLTTLLNGKSQQGRLVAVVLIKAVVEVGGWEILRGAESWVRGLLALLGKPDNAVSKELCIIALTKIYCMTHQYPTLIREITTPTLPTFVTSCLNVISNSSSKVVDVPSSLAETVFRSFTMLLPRHTTIYRPFTSQIRLATKPFIAPTLGDGLVVTSSLKESARGLVVVLHQTVAKNAGGEEWSKAVRGLVKDIHVTADNVFRAVIEDWESTAGYVGEPVNVNQELAGGGVNADDLPPWTGVAAGVERLTGLLEMLAEYFRSETSTPVSIPLGAIMDVVTRMLSIAMSSSDSSSRQGSARLHPAIDRDERDGLWCGMPQIYVAALELVISVDERLQEGFMPLAQGIFDQLVWVYPFGRSTPEFRLVTYVIVAQILLHIGQSFDRTQAGKLGSIIRSCCKDLQPVDPSSRREGAEEDTGKQSRHNANQNADTFLQNKQSDVELRLDETDLVVAARDLLSLLLSHIPQEFLDISLRSSIERTAILSHDKDAMLSSILNPFLGKNGKVLASVLPHLTRAFADDGVVEILLRPRMPLLPSAGTHLPTNDAIYEESEDEDMGLHSKINSVQEDLTQHNTPVKAHAVSEHPGLGPAVHTSTHNAAPAQVNFDLPSYYPMAVHNPSTLEDTMLGRNTDHPPRLAGMEDTRMEDESSDEESVHLNMSLDGMDSDSE</sequence>
<dbReference type="Proteomes" id="UP000315522">
    <property type="component" value="Unassembled WGS sequence"/>
</dbReference>
<accession>A0A559MHS3</accession>
<evidence type="ECO:0000256" key="1">
    <source>
        <dbReference type="ARBA" id="ARBA00004123"/>
    </source>
</evidence>
<reference evidence="7 8" key="1">
    <citation type="submission" date="2018-05" db="EMBL/GenBank/DDBJ databases">
        <title>Genome sequencing and assembly of the regulated plant pathogen Lachnellula willkommii and related sister species for the development of diagnostic species identification markers.</title>
        <authorList>
            <person name="Giroux E."/>
            <person name="Bilodeau G."/>
        </authorList>
    </citation>
    <scope>NUCLEOTIDE SEQUENCE [LARGE SCALE GENOMIC DNA]</scope>
    <source>
        <strain evidence="7 8">CBS 172.35</strain>
    </source>
</reference>
<evidence type="ECO:0000313" key="8">
    <source>
        <dbReference type="Proteomes" id="UP000315522"/>
    </source>
</evidence>
<dbReference type="GO" id="GO:0005634">
    <property type="term" value="C:nucleus"/>
    <property type="evidence" value="ECO:0007669"/>
    <property type="project" value="UniProtKB-SubCell"/>
</dbReference>
<evidence type="ECO:0000313" key="7">
    <source>
        <dbReference type="EMBL" id="TVY92512.1"/>
    </source>
</evidence>
<dbReference type="AlphaFoldDB" id="A0A559MHS3"/>
<gene>
    <name evidence="7" type="primary">rix1</name>
    <name evidence="7" type="ORF">LAWI1_G003668</name>
</gene>
<feature type="compositionally biased region" description="Basic and acidic residues" evidence="5">
    <location>
        <begin position="470"/>
        <end position="482"/>
    </location>
</feature>
<feature type="domain" description="Pre-rRNA-processing protein RIX1 N-terminal" evidence="6">
    <location>
        <begin position="7"/>
        <end position="211"/>
    </location>
</feature>
<name>A0A559MHS3_9HELO</name>
<dbReference type="PANTHER" id="PTHR34105">
    <property type="entry name" value="PROLINE-, GLUTAMIC ACID- AND LEUCINE-RICH PROTEIN 1"/>
    <property type="match status" value="1"/>
</dbReference>
<comment type="similarity">
    <text evidence="2">Belongs to the RIX1/PELP1 family.</text>
</comment>
<dbReference type="PANTHER" id="PTHR34105:SF1">
    <property type="entry name" value="PROLINE-, GLUTAMIC ACID- AND LEUCINE-RICH PROTEIN 1"/>
    <property type="match status" value="1"/>
</dbReference>
<comment type="subcellular location">
    <subcellularLocation>
        <location evidence="1">Nucleus</location>
    </subcellularLocation>
</comment>
<evidence type="ECO:0000256" key="5">
    <source>
        <dbReference type="SAM" id="MobiDB-lite"/>
    </source>
</evidence>
<keyword evidence="8" id="KW-1185">Reference proteome</keyword>
<organism evidence="7 8">
    <name type="scientific">Lachnellula willkommii</name>
    <dbReference type="NCBI Taxonomy" id="215461"/>
    <lineage>
        <taxon>Eukaryota</taxon>
        <taxon>Fungi</taxon>
        <taxon>Dikarya</taxon>
        <taxon>Ascomycota</taxon>
        <taxon>Pezizomycotina</taxon>
        <taxon>Leotiomycetes</taxon>
        <taxon>Helotiales</taxon>
        <taxon>Lachnaceae</taxon>
        <taxon>Lachnellula</taxon>
    </lineage>
</organism>
<feature type="region of interest" description="Disordered" evidence="5">
    <location>
        <begin position="464"/>
        <end position="490"/>
    </location>
</feature>
<evidence type="ECO:0000256" key="3">
    <source>
        <dbReference type="ARBA" id="ARBA00021502"/>
    </source>
</evidence>
<keyword evidence="4" id="KW-0539">Nucleus</keyword>
<feature type="region of interest" description="Disordered" evidence="5">
    <location>
        <begin position="684"/>
        <end position="731"/>
    </location>
</feature>
<dbReference type="SUPFAM" id="SSF48371">
    <property type="entry name" value="ARM repeat"/>
    <property type="match status" value="1"/>
</dbReference>
<dbReference type="InterPro" id="IPR012583">
    <property type="entry name" value="RIX1_N"/>
</dbReference>
<dbReference type="GO" id="GO:0006364">
    <property type="term" value="P:rRNA processing"/>
    <property type="evidence" value="ECO:0007669"/>
    <property type="project" value="TreeGrafter"/>
</dbReference>